<dbReference type="InterPro" id="IPR040919">
    <property type="entry name" value="Asparaginase_C"/>
</dbReference>
<evidence type="ECO:0000259" key="8">
    <source>
        <dbReference type="Pfam" id="PF00710"/>
    </source>
</evidence>
<dbReference type="PROSITE" id="PS51732">
    <property type="entry name" value="ASN_GLN_ASE_3"/>
    <property type="match status" value="1"/>
</dbReference>
<dbReference type="SFLD" id="SFLDS00057">
    <property type="entry name" value="Glutaminase/Asparaginase"/>
    <property type="match status" value="1"/>
</dbReference>
<proteinExistence type="inferred from homology"/>
<evidence type="ECO:0000256" key="5">
    <source>
        <dbReference type="PIRSR" id="PIRSR001220-2"/>
    </source>
</evidence>
<dbReference type="PROSITE" id="PS00917">
    <property type="entry name" value="ASN_GLN_ASE_2"/>
    <property type="match status" value="1"/>
</dbReference>
<evidence type="ECO:0000259" key="9">
    <source>
        <dbReference type="Pfam" id="PF17763"/>
    </source>
</evidence>
<dbReference type="AlphaFoldDB" id="A0A1L7CYI0"/>
<dbReference type="Proteomes" id="UP000185469">
    <property type="component" value="Chromosome"/>
</dbReference>
<dbReference type="GO" id="GO:0006520">
    <property type="term" value="P:amino acid metabolic process"/>
    <property type="evidence" value="ECO:0007669"/>
    <property type="project" value="InterPro"/>
</dbReference>
<dbReference type="Pfam" id="PF00710">
    <property type="entry name" value="Asparaginase"/>
    <property type="match status" value="1"/>
</dbReference>
<evidence type="ECO:0000256" key="7">
    <source>
        <dbReference type="PROSITE-ProRule" id="PRU10100"/>
    </source>
</evidence>
<dbReference type="InterPro" id="IPR036152">
    <property type="entry name" value="Asp/glu_Ase-like_sf"/>
</dbReference>
<sequence>MDQPAPAATPAPPARLVVLATGGTIACTRDRAGALVPTRSGAELVAEVAARFPDGALEVEVRELARLDSAALTMADVDAVVEACHGALADPGVTGVVVLHGTDTMEETAAAVDLFHDDPRPVVFTGAQRPADDPEADGPGNLFEAMVVAADASARGIGALIVFGHAVLPARGAVKWHAQDPLAFATNAPEDPPRPAPLPRVALAGTRVDVIAAYPGADGALVDAALAAGAEGLVLVGYGAGNIGGAFAAAAVRALDAGVPVVMCTRVPRGVVRGDYGGAGGGATLAARGVIGAGCLHAGQARVALAAALAAGVHPQTLFDAPD</sequence>
<dbReference type="InterPro" id="IPR027474">
    <property type="entry name" value="L-asparaginase_N"/>
</dbReference>
<feature type="active site" evidence="7">
    <location>
        <position position="102"/>
    </location>
</feature>
<dbReference type="SMART" id="SM00870">
    <property type="entry name" value="Asparaginase"/>
    <property type="match status" value="1"/>
</dbReference>
<dbReference type="SUPFAM" id="SSF53774">
    <property type="entry name" value="Glutaminase/Asparaginase"/>
    <property type="match status" value="1"/>
</dbReference>
<dbReference type="InterPro" id="IPR027475">
    <property type="entry name" value="Asparaginase/glutaminase_AS2"/>
</dbReference>
<evidence type="ECO:0000256" key="6">
    <source>
        <dbReference type="PROSITE-ProRule" id="PRU10099"/>
    </source>
</evidence>
<feature type="binding site" evidence="5">
    <location>
        <begin position="102"/>
        <end position="103"/>
    </location>
    <ligand>
        <name>substrate</name>
    </ligand>
</feature>
<dbReference type="PANTHER" id="PTHR11707">
    <property type="entry name" value="L-ASPARAGINASE"/>
    <property type="match status" value="1"/>
</dbReference>
<feature type="active site" evidence="6">
    <location>
        <position position="24"/>
    </location>
</feature>
<feature type="active site" description="O-isoaspartyl threonine intermediate" evidence="4">
    <location>
        <position position="24"/>
    </location>
</feature>
<dbReference type="InterPro" id="IPR037152">
    <property type="entry name" value="L-asparaginase_N_sf"/>
</dbReference>
<dbReference type="PRINTS" id="PR00139">
    <property type="entry name" value="ASNGLNASE"/>
</dbReference>
<protein>
    <recommendedName>
        <fullName evidence="2">asparaginase</fullName>
        <ecNumber evidence="2">3.5.1.1</ecNumber>
    </recommendedName>
</protein>
<gene>
    <name evidence="10" type="ORF">CSPHI_07780</name>
</gene>
<dbReference type="KEGG" id="csph:CSPHI_07780"/>
<evidence type="ECO:0000256" key="2">
    <source>
        <dbReference type="ARBA" id="ARBA00012920"/>
    </source>
</evidence>
<dbReference type="EC" id="3.5.1.1" evidence="2"/>
<dbReference type="PIRSF" id="PIRSF500176">
    <property type="entry name" value="L_ASNase"/>
    <property type="match status" value="1"/>
</dbReference>
<evidence type="ECO:0000313" key="11">
    <source>
        <dbReference type="Proteomes" id="UP000185469"/>
    </source>
</evidence>
<dbReference type="InterPro" id="IPR027473">
    <property type="entry name" value="L-asparaginase_C"/>
</dbReference>
<organism evidence="10 11">
    <name type="scientific">Corynebacterium sphenisci DSM 44792</name>
    <dbReference type="NCBI Taxonomy" id="1437874"/>
    <lineage>
        <taxon>Bacteria</taxon>
        <taxon>Bacillati</taxon>
        <taxon>Actinomycetota</taxon>
        <taxon>Actinomycetes</taxon>
        <taxon>Mycobacteriales</taxon>
        <taxon>Corynebacteriaceae</taxon>
        <taxon>Corynebacterium</taxon>
    </lineage>
</organism>
<dbReference type="Pfam" id="PF17763">
    <property type="entry name" value="Asparaginase_C"/>
    <property type="match status" value="1"/>
</dbReference>
<dbReference type="InterPro" id="IPR020827">
    <property type="entry name" value="Asparaginase/glutaminase_AS1"/>
</dbReference>
<dbReference type="STRING" id="1437874.CSPHI_07780"/>
<feature type="domain" description="Asparaginase/glutaminase C-terminal" evidence="9">
    <location>
        <begin position="207"/>
        <end position="317"/>
    </location>
</feature>
<feature type="domain" description="L-asparaginase N-terminal" evidence="8">
    <location>
        <begin position="15"/>
        <end position="187"/>
    </location>
</feature>
<dbReference type="RefSeq" id="WP_075692213.1">
    <property type="nucleotide sequence ID" value="NZ_CP009248.1"/>
</dbReference>
<evidence type="ECO:0000256" key="4">
    <source>
        <dbReference type="PIRSR" id="PIRSR001220-1"/>
    </source>
</evidence>
<feature type="binding site" evidence="5">
    <location>
        <position position="69"/>
    </location>
    <ligand>
        <name>substrate</name>
    </ligand>
</feature>
<dbReference type="PANTHER" id="PTHR11707:SF28">
    <property type="entry name" value="60 KDA LYSOPHOSPHOLIPASE"/>
    <property type="match status" value="1"/>
</dbReference>
<dbReference type="PROSITE" id="PS00144">
    <property type="entry name" value="ASN_GLN_ASE_1"/>
    <property type="match status" value="1"/>
</dbReference>
<evidence type="ECO:0000313" key="10">
    <source>
        <dbReference type="EMBL" id="APT90949.1"/>
    </source>
</evidence>
<accession>A0A1L7CYI0</accession>
<reference evidence="10 11" key="1">
    <citation type="submission" date="2014-08" db="EMBL/GenBank/DDBJ databases">
        <title>Complete genome sequence of Corynebacterium sphenisci CECT 5990(T) (=DSM 44792(T)), isolated from healthy wild penguins.</title>
        <authorList>
            <person name="Ruckert C."/>
            <person name="Albersmeier A."/>
            <person name="Winkler A."/>
            <person name="Kalinowski J."/>
        </authorList>
    </citation>
    <scope>NUCLEOTIDE SEQUENCE [LARGE SCALE GENOMIC DNA]</scope>
    <source>
        <strain evidence="10 11">DSM 44792</strain>
    </source>
</reference>
<name>A0A1L7CYI0_9CORY</name>
<keyword evidence="11" id="KW-1185">Reference proteome</keyword>
<evidence type="ECO:0000256" key="1">
    <source>
        <dbReference type="ARBA" id="ARBA00010518"/>
    </source>
</evidence>
<comment type="catalytic activity">
    <reaction evidence="3">
        <text>L-asparagine + H2O = L-aspartate + NH4(+)</text>
        <dbReference type="Rhea" id="RHEA:21016"/>
        <dbReference type="ChEBI" id="CHEBI:15377"/>
        <dbReference type="ChEBI" id="CHEBI:28938"/>
        <dbReference type="ChEBI" id="CHEBI:29991"/>
        <dbReference type="ChEBI" id="CHEBI:58048"/>
        <dbReference type="EC" id="3.5.1.1"/>
    </reaction>
</comment>
<evidence type="ECO:0000256" key="3">
    <source>
        <dbReference type="ARBA" id="ARBA00049366"/>
    </source>
</evidence>
<dbReference type="Gene3D" id="3.40.50.1170">
    <property type="entry name" value="L-asparaginase, N-terminal domain"/>
    <property type="match status" value="1"/>
</dbReference>
<comment type="similarity">
    <text evidence="1">Belongs to the asparaginase 1 family.</text>
</comment>
<dbReference type="EMBL" id="CP009248">
    <property type="protein sequence ID" value="APT90949.1"/>
    <property type="molecule type" value="Genomic_DNA"/>
</dbReference>
<dbReference type="OrthoDB" id="9788068at2"/>
<dbReference type="InterPro" id="IPR006034">
    <property type="entry name" value="Asparaginase/glutaminase-like"/>
</dbReference>
<dbReference type="PIRSF" id="PIRSF001220">
    <property type="entry name" value="L-ASNase_gatD"/>
    <property type="match status" value="1"/>
</dbReference>
<dbReference type="GO" id="GO:0004067">
    <property type="term" value="F:asparaginase activity"/>
    <property type="evidence" value="ECO:0007669"/>
    <property type="project" value="UniProtKB-UniRule"/>
</dbReference>
<dbReference type="Gene3D" id="3.40.50.40">
    <property type="match status" value="1"/>
</dbReference>